<dbReference type="GeneID" id="91544685"/>
<protein>
    <submittedName>
        <fullName evidence="3">CU044_5270 family protein</fullName>
    </submittedName>
</protein>
<keyword evidence="2" id="KW-0812">Transmembrane</keyword>
<accession>A0ABZ1GN76</accession>
<dbReference type="InterPro" id="IPR047789">
    <property type="entry name" value="CU044_5270-like"/>
</dbReference>
<evidence type="ECO:0000256" key="1">
    <source>
        <dbReference type="SAM" id="MobiDB-lite"/>
    </source>
</evidence>
<keyword evidence="4" id="KW-1185">Reference proteome</keyword>
<organism evidence="3 4">
    <name type="scientific">Streptomyces hirsutus</name>
    <dbReference type="NCBI Taxonomy" id="35620"/>
    <lineage>
        <taxon>Bacteria</taxon>
        <taxon>Bacillati</taxon>
        <taxon>Actinomycetota</taxon>
        <taxon>Actinomycetes</taxon>
        <taxon>Kitasatosporales</taxon>
        <taxon>Streptomycetaceae</taxon>
        <taxon>Streptomyces</taxon>
    </lineage>
</organism>
<dbReference type="EMBL" id="CP109134">
    <property type="protein sequence ID" value="WSD07612.1"/>
    <property type="molecule type" value="Genomic_DNA"/>
</dbReference>
<dbReference type="Proteomes" id="UP001335325">
    <property type="component" value="Chromosome"/>
</dbReference>
<keyword evidence="2" id="KW-1133">Transmembrane helix</keyword>
<evidence type="ECO:0000256" key="2">
    <source>
        <dbReference type="SAM" id="Phobius"/>
    </source>
</evidence>
<proteinExistence type="predicted"/>
<evidence type="ECO:0000313" key="3">
    <source>
        <dbReference type="EMBL" id="WSD07612.1"/>
    </source>
</evidence>
<feature type="transmembrane region" description="Helical" evidence="2">
    <location>
        <begin position="47"/>
        <end position="68"/>
    </location>
</feature>
<gene>
    <name evidence="3" type="ORF">OIE73_18915</name>
</gene>
<evidence type="ECO:0000313" key="4">
    <source>
        <dbReference type="Proteomes" id="UP001335325"/>
    </source>
</evidence>
<dbReference type="RefSeq" id="WP_326753642.1">
    <property type="nucleotide sequence ID" value="NZ_CP109134.1"/>
</dbReference>
<reference evidence="3 4" key="1">
    <citation type="submission" date="2022-10" db="EMBL/GenBank/DDBJ databases">
        <title>The complete genomes of actinobacterial strains from the NBC collection.</title>
        <authorList>
            <person name="Joergensen T.S."/>
            <person name="Alvarez Arevalo M."/>
            <person name="Sterndorff E.B."/>
            <person name="Faurdal D."/>
            <person name="Vuksanovic O."/>
            <person name="Mourched A.-S."/>
            <person name="Charusanti P."/>
            <person name="Shaw S."/>
            <person name="Blin K."/>
            <person name="Weber T."/>
        </authorList>
    </citation>
    <scope>NUCLEOTIDE SEQUENCE [LARGE SCALE GENOMIC DNA]</scope>
    <source>
        <strain evidence="3 4">NBC 01753</strain>
    </source>
</reference>
<feature type="region of interest" description="Disordered" evidence="1">
    <location>
        <begin position="161"/>
        <end position="204"/>
    </location>
</feature>
<name>A0ABZ1GN76_9ACTN</name>
<sequence length="324" mass="34865">MDRALQALDPAAGSADEPDEVALQRILSSGRAQDAGSDRSRRPARRWMLATAAAVTAGALGLVATNMLGTAPQPAYAVTPTPLKYRNSDVTAAEVLESLAKHTAKLPDDSRTDTTNRFVQDSWSLATTIDGTRVTSAVIPERRETWVAADGSRKWKVRTRPPQFYSEDQRQAWEAAGAVGREPEHHSGSSGPATGEQPPPQDAAGMRKWLAGASGSFGPGEMFSRIHDVYMDHSFSPEQRAAILRELKSANGIRYRGTVIDRAGRSGAAFSVDSAYSGLATQYSMVFNRNSGKLLSYEEELTGSAGKLNVKTPAVISYCTYLKG</sequence>
<dbReference type="NCBIfam" id="NF038083">
    <property type="entry name" value="CU044_5270_fam"/>
    <property type="match status" value="1"/>
</dbReference>
<keyword evidence="2" id="KW-0472">Membrane</keyword>